<feature type="transmembrane region" description="Helical" evidence="7">
    <location>
        <begin position="76"/>
        <end position="95"/>
    </location>
</feature>
<dbReference type="Pfam" id="PF07690">
    <property type="entry name" value="MFS_1"/>
    <property type="match status" value="1"/>
</dbReference>
<feature type="transmembrane region" description="Helical" evidence="7">
    <location>
        <begin position="371"/>
        <end position="390"/>
    </location>
</feature>
<sequence>MAQVVPHKVGFWIVAAAFATLGAFGTVPTPLWPLYAVRDHLNSTEVTATFAAMVLGAAGSLLFLGHLSDRWGRRRIILPALGAGIVADVVMETWPTLPGLLAGRVLTGVAVGLMAATATTYLTELHRAAHPAAAPSRVPATVASVANLGGLSLGPIVGGALARWTEHPLLTPYLVFLVLMAAGAVAVLITPETVDRSTLPASGAARFRLRAGRRAAFTGAAAVTFCSFAVFGLFSSIGSLIVRGELHVTSPFVWGVAGFVVLGVSAVAQTVFAALPAARMLAAGLAATPVGMALVVYALYEPSLGWYLIGSAVAGAGAGLLFKAALGSAIATAQPGATAGVLAVFFVIAYIGMGLPPILLAAAGQAVSDRVAIIAFSVAVIAVSAIAARLQAATLRRPETGGTALRSSAAQMTDI</sequence>
<feature type="transmembrane region" description="Helical" evidence="7">
    <location>
        <begin position="9"/>
        <end position="27"/>
    </location>
</feature>
<dbReference type="PROSITE" id="PS50850">
    <property type="entry name" value="MFS"/>
    <property type="match status" value="1"/>
</dbReference>
<keyword evidence="6 7" id="KW-0472">Membrane</keyword>
<dbReference type="SUPFAM" id="SSF103473">
    <property type="entry name" value="MFS general substrate transporter"/>
    <property type="match status" value="1"/>
</dbReference>
<evidence type="ECO:0000256" key="5">
    <source>
        <dbReference type="ARBA" id="ARBA00022989"/>
    </source>
</evidence>
<keyword evidence="5 7" id="KW-1133">Transmembrane helix</keyword>
<feature type="transmembrane region" description="Helical" evidence="7">
    <location>
        <begin position="101"/>
        <end position="122"/>
    </location>
</feature>
<comment type="subcellular location">
    <subcellularLocation>
        <location evidence="1">Cell membrane</location>
        <topology evidence="1">Multi-pass membrane protein</topology>
    </subcellularLocation>
</comment>
<dbReference type="InterPro" id="IPR020846">
    <property type="entry name" value="MFS_dom"/>
</dbReference>
<dbReference type="Proteomes" id="UP001595912">
    <property type="component" value="Unassembled WGS sequence"/>
</dbReference>
<dbReference type="Gene3D" id="1.20.1250.20">
    <property type="entry name" value="MFS general substrate transporter like domains"/>
    <property type="match status" value="1"/>
</dbReference>
<keyword evidence="10" id="KW-1185">Reference proteome</keyword>
<name>A0ABV9VT26_9ACTN</name>
<evidence type="ECO:0000313" key="10">
    <source>
        <dbReference type="Proteomes" id="UP001595912"/>
    </source>
</evidence>
<evidence type="ECO:0000256" key="1">
    <source>
        <dbReference type="ARBA" id="ARBA00004651"/>
    </source>
</evidence>
<feature type="transmembrane region" description="Helical" evidence="7">
    <location>
        <begin position="215"/>
        <end position="240"/>
    </location>
</feature>
<reference evidence="10" key="1">
    <citation type="journal article" date="2019" name="Int. J. Syst. Evol. Microbiol.">
        <title>The Global Catalogue of Microorganisms (GCM) 10K type strain sequencing project: providing services to taxonomists for standard genome sequencing and annotation.</title>
        <authorList>
            <consortium name="The Broad Institute Genomics Platform"/>
            <consortium name="The Broad Institute Genome Sequencing Center for Infectious Disease"/>
            <person name="Wu L."/>
            <person name="Ma J."/>
        </authorList>
    </citation>
    <scope>NUCLEOTIDE SEQUENCE [LARGE SCALE GENOMIC DNA]</scope>
    <source>
        <strain evidence="10">CGMCC 4.7152</strain>
    </source>
</reference>
<feature type="transmembrane region" description="Helical" evidence="7">
    <location>
        <begin position="173"/>
        <end position="194"/>
    </location>
</feature>
<feature type="transmembrane region" description="Helical" evidence="7">
    <location>
        <begin position="252"/>
        <end position="274"/>
    </location>
</feature>
<evidence type="ECO:0000256" key="6">
    <source>
        <dbReference type="ARBA" id="ARBA00023136"/>
    </source>
</evidence>
<feature type="transmembrane region" description="Helical" evidence="7">
    <location>
        <begin position="306"/>
        <end position="326"/>
    </location>
</feature>
<dbReference type="InterPro" id="IPR036259">
    <property type="entry name" value="MFS_trans_sf"/>
</dbReference>
<keyword evidence="4 7" id="KW-0812">Transmembrane</keyword>
<dbReference type="EMBL" id="JBHSIU010000013">
    <property type="protein sequence ID" value="MFC4998824.1"/>
    <property type="molecule type" value="Genomic_DNA"/>
</dbReference>
<evidence type="ECO:0000259" key="8">
    <source>
        <dbReference type="PROSITE" id="PS50850"/>
    </source>
</evidence>
<organism evidence="9 10">
    <name type="scientific">Dactylosporangium cerinum</name>
    <dbReference type="NCBI Taxonomy" id="1434730"/>
    <lineage>
        <taxon>Bacteria</taxon>
        <taxon>Bacillati</taxon>
        <taxon>Actinomycetota</taxon>
        <taxon>Actinomycetes</taxon>
        <taxon>Micromonosporales</taxon>
        <taxon>Micromonosporaceae</taxon>
        <taxon>Dactylosporangium</taxon>
    </lineage>
</organism>
<dbReference type="InterPro" id="IPR011701">
    <property type="entry name" value="MFS"/>
</dbReference>
<dbReference type="PANTHER" id="PTHR23517">
    <property type="entry name" value="RESISTANCE PROTEIN MDTM, PUTATIVE-RELATED-RELATED"/>
    <property type="match status" value="1"/>
</dbReference>
<feature type="transmembrane region" description="Helical" evidence="7">
    <location>
        <begin position="47"/>
        <end position="64"/>
    </location>
</feature>
<evidence type="ECO:0000256" key="7">
    <source>
        <dbReference type="SAM" id="Phobius"/>
    </source>
</evidence>
<dbReference type="RefSeq" id="WP_380115065.1">
    <property type="nucleotide sequence ID" value="NZ_JBHSIU010000013.1"/>
</dbReference>
<dbReference type="PANTHER" id="PTHR23517:SF13">
    <property type="entry name" value="MAJOR FACILITATOR SUPERFAMILY MFS_1"/>
    <property type="match status" value="1"/>
</dbReference>
<accession>A0ABV9VT26</accession>
<keyword evidence="3" id="KW-1003">Cell membrane</keyword>
<gene>
    <name evidence="9" type="ORF">ACFPIJ_13380</name>
</gene>
<dbReference type="InterPro" id="IPR050171">
    <property type="entry name" value="MFS_Transporters"/>
</dbReference>
<evidence type="ECO:0000256" key="3">
    <source>
        <dbReference type="ARBA" id="ARBA00022475"/>
    </source>
</evidence>
<comment type="caution">
    <text evidence="9">The sequence shown here is derived from an EMBL/GenBank/DDBJ whole genome shotgun (WGS) entry which is preliminary data.</text>
</comment>
<evidence type="ECO:0000313" key="9">
    <source>
        <dbReference type="EMBL" id="MFC4998824.1"/>
    </source>
</evidence>
<proteinExistence type="predicted"/>
<evidence type="ECO:0000256" key="2">
    <source>
        <dbReference type="ARBA" id="ARBA00022448"/>
    </source>
</evidence>
<evidence type="ECO:0000256" key="4">
    <source>
        <dbReference type="ARBA" id="ARBA00022692"/>
    </source>
</evidence>
<protein>
    <submittedName>
        <fullName evidence="9">MFS transporter</fullName>
    </submittedName>
</protein>
<keyword evidence="2" id="KW-0813">Transport</keyword>
<feature type="transmembrane region" description="Helical" evidence="7">
    <location>
        <begin position="281"/>
        <end position="300"/>
    </location>
</feature>
<feature type="domain" description="Major facilitator superfamily (MFS) profile" evidence="8">
    <location>
        <begin position="9"/>
        <end position="415"/>
    </location>
</feature>
<feature type="transmembrane region" description="Helical" evidence="7">
    <location>
        <begin position="142"/>
        <end position="161"/>
    </location>
</feature>
<feature type="transmembrane region" description="Helical" evidence="7">
    <location>
        <begin position="338"/>
        <end position="359"/>
    </location>
</feature>